<evidence type="ECO:0000313" key="13">
    <source>
        <dbReference type="EMBL" id="BBH23157.1"/>
    </source>
</evidence>
<dbReference type="Gene3D" id="1.10.8.60">
    <property type="match status" value="1"/>
</dbReference>
<dbReference type="InterPro" id="IPR027417">
    <property type="entry name" value="P-loop_NTPase"/>
</dbReference>
<dbReference type="Pfam" id="PF22608">
    <property type="entry name" value="DNAX_ATPase_lid"/>
    <property type="match status" value="1"/>
</dbReference>
<dbReference type="NCBIfam" id="NF004046">
    <property type="entry name" value="PRK05563.1"/>
    <property type="match status" value="1"/>
</dbReference>
<evidence type="ECO:0000256" key="5">
    <source>
        <dbReference type="ARBA" id="ARBA00022705"/>
    </source>
</evidence>
<dbReference type="InterPro" id="IPR048448">
    <property type="entry name" value="DnaX-like_C"/>
</dbReference>
<dbReference type="PRINTS" id="PR00300">
    <property type="entry name" value="CLPPROTEASEA"/>
</dbReference>
<dbReference type="InterPro" id="IPR001270">
    <property type="entry name" value="ClpA/B"/>
</dbReference>
<keyword evidence="5" id="KW-0235">DNA replication</keyword>
<dbReference type="InterPro" id="IPR012763">
    <property type="entry name" value="DNA_pol_III_sug/sutau_N"/>
</dbReference>
<dbReference type="InterPro" id="IPR003593">
    <property type="entry name" value="AAA+_ATPase"/>
</dbReference>
<dbReference type="InterPro" id="IPR008921">
    <property type="entry name" value="DNA_pol3_clamp-load_cplx_C"/>
</dbReference>
<reference evidence="13 14" key="1">
    <citation type="submission" date="2018-11" db="EMBL/GenBank/DDBJ databases">
        <title>Complete genome sequence of Paenibacillus baekrokdamisoli strain KCTC 33723.</title>
        <authorList>
            <person name="Kang S.W."/>
            <person name="Lee K.C."/>
            <person name="Kim K.K."/>
            <person name="Kim J.S."/>
            <person name="Kim D.S."/>
            <person name="Ko S.H."/>
            <person name="Yang S.H."/>
            <person name="Lee J.S."/>
        </authorList>
    </citation>
    <scope>NUCLEOTIDE SEQUENCE [LARGE SCALE GENOMIC DNA]</scope>
    <source>
        <strain evidence="13 14">KCTC 33723</strain>
    </source>
</reference>
<feature type="compositionally biased region" description="Gly residues" evidence="12">
    <location>
        <begin position="443"/>
        <end position="458"/>
    </location>
</feature>
<dbReference type="Gene3D" id="3.40.50.300">
    <property type="entry name" value="P-loop containing nucleotide triphosphate hydrolases"/>
    <property type="match status" value="1"/>
</dbReference>
<dbReference type="InterPro" id="IPR045085">
    <property type="entry name" value="HLD_clamp_pol_III_gamma_tau"/>
</dbReference>
<dbReference type="SMART" id="SM00382">
    <property type="entry name" value="AAA"/>
    <property type="match status" value="1"/>
</dbReference>
<feature type="compositionally biased region" description="Low complexity" evidence="12">
    <location>
        <begin position="431"/>
        <end position="442"/>
    </location>
</feature>
<evidence type="ECO:0000256" key="4">
    <source>
        <dbReference type="ARBA" id="ARBA00022695"/>
    </source>
</evidence>
<proteinExistence type="inferred from homology"/>
<keyword evidence="3" id="KW-0808">Transferase</keyword>
<evidence type="ECO:0000256" key="2">
    <source>
        <dbReference type="ARBA" id="ARBA00012417"/>
    </source>
</evidence>
<dbReference type="Pfam" id="PF20964">
    <property type="entry name" value="DnaX_C"/>
    <property type="match status" value="1"/>
</dbReference>
<accession>A0A3G9IW72</accession>
<organism evidence="13 14">
    <name type="scientific">Paenibacillus baekrokdamisoli</name>
    <dbReference type="NCBI Taxonomy" id="1712516"/>
    <lineage>
        <taxon>Bacteria</taxon>
        <taxon>Bacillati</taxon>
        <taxon>Bacillota</taxon>
        <taxon>Bacilli</taxon>
        <taxon>Bacillales</taxon>
        <taxon>Paenibacillaceae</taxon>
        <taxon>Paenibacillus</taxon>
    </lineage>
</organism>
<dbReference type="SUPFAM" id="SSF48019">
    <property type="entry name" value="post-AAA+ oligomerization domain-like"/>
    <property type="match status" value="1"/>
</dbReference>
<feature type="region of interest" description="Disordered" evidence="12">
    <location>
        <begin position="386"/>
        <end position="407"/>
    </location>
</feature>
<dbReference type="PANTHER" id="PTHR11669">
    <property type="entry name" value="REPLICATION FACTOR C / DNA POLYMERASE III GAMMA-TAU SUBUNIT"/>
    <property type="match status" value="1"/>
</dbReference>
<keyword evidence="4" id="KW-0548">Nucleotidyltransferase</keyword>
<evidence type="ECO:0000313" key="14">
    <source>
        <dbReference type="Proteomes" id="UP000275368"/>
    </source>
</evidence>
<dbReference type="CDD" id="cd18137">
    <property type="entry name" value="HLD_clamp_pol_III_gamma_tau"/>
    <property type="match status" value="1"/>
</dbReference>
<evidence type="ECO:0000256" key="7">
    <source>
        <dbReference type="ARBA" id="ARBA00022741"/>
    </source>
</evidence>
<keyword evidence="8" id="KW-0862">Zinc</keyword>
<evidence type="ECO:0000256" key="9">
    <source>
        <dbReference type="ARBA" id="ARBA00022840"/>
    </source>
</evidence>
<name>A0A3G9IW72_9BACL</name>
<comment type="catalytic activity">
    <reaction evidence="11">
        <text>DNA(n) + a 2'-deoxyribonucleoside 5'-triphosphate = DNA(n+1) + diphosphate</text>
        <dbReference type="Rhea" id="RHEA:22508"/>
        <dbReference type="Rhea" id="RHEA-COMP:17339"/>
        <dbReference type="Rhea" id="RHEA-COMP:17340"/>
        <dbReference type="ChEBI" id="CHEBI:33019"/>
        <dbReference type="ChEBI" id="CHEBI:61560"/>
        <dbReference type="ChEBI" id="CHEBI:173112"/>
        <dbReference type="EC" id="2.7.7.7"/>
    </reaction>
</comment>
<evidence type="ECO:0000256" key="12">
    <source>
        <dbReference type="SAM" id="MobiDB-lite"/>
    </source>
</evidence>
<keyword evidence="10" id="KW-0239">DNA-directed DNA polymerase</keyword>
<dbReference type="GO" id="GO:0003887">
    <property type="term" value="F:DNA-directed DNA polymerase activity"/>
    <property type="evidence" value="ECO:0007669"/>
    <property type="project" value="UniProtKB-KW"/>
</dbReference>
<dbReference type="SUPFAM" id="SSF52540">
    <property type="entry name" value="P-loop containing nucleoside triphosphate hydrolases"/>
    <property type="match status" value="1"/>
</dbReference>
<evidence type="ECO:0000256" key="10">
    <source>
        <dbReference type="ARBA" id="ARBA00022932"/>
    </source>
</evidence>
<dbReference type="PANTHER" id="PTHR11669:SF0">
    <property type="entry name" value="PROTEIN STICHEL-LIKE 2"/>
    <property type="match status" value="1"/>
</dbReference>
<dbReference type="KEGG" id="pbk:Back11_45020"/>
<dbReference type="EC" id="2.7.7.7" evidence="2"/>
<dbReference type="GO" id="GO:0006261">
    <property type="term" value="P:DNA-templated DNA replication"/>
    <property type="evidence" value="ECO:0007669"/>
    <property type="project" value="TreeGrafter"/>
</dbReference>
<dbReference type="CDD" id="cd00009">
    <property type="entry name" value="AAA"/>
    <property type="match status" value="1"/>
</dbReference>
<dbReference type="Gene3D" id="1.20.272.10">
    <property type="match status" value="1"/>
</dbReference>
<dbReference type="GO" id="GO:0009360">
    <property type="term" value="C:DNA polymerase III complex"/>
    <property type="evidence" value="ECO:0007669"/>
    <property type="project" value="InterPro"/>
</dbReference>
<dbReference type="FunFam" id="3.40.50.300:FF:000014">
    <property type="entry name" value="DNA polymerase III subunit gamma/tau"/>
    <property type="match status" value="1"/>
</dbReference>
<dbReference type="Proteomes" id="UP000275368">
    <property type="component" value="Chromosome"/>
</dbReference>
<keyword evidence="9" id="KW-0067">ATP-binding</keyword>
<dbReference type="GO" id="GO:0046872">
    <property type="term" value="F:metal ion binding"/>
    <property type="evidence" value="ECO:0007669"/>
    <property type="project" value="UniProtKB-KW"/>
</dbReference>
<dbReference type="GO" id="GO:0003677">
    <property type="term" value="F:DNA binding"/>
    <property type="evidence" value="ECO:0007669"/>
    <property type="project" value="InterPro"/>
</dbReference>
<evidence type="ECO:0000256" key="8">
    <source>
        <dbReference type="ARBA" id="ARBA00022833"/>
    </source>
</evidence>
<evidence type="ECO:0000256" key="11">
    <source>
        <dbReference type="ARBA" id="ARBA00049244"/>
    </source>
</evidence>
<dbReference type="Pfam" id="PF12169">
    <property type="entry name" value="DNA_pol3_gamma3"/>
    <property type="match status" value="1"/>
</dbReference>
<dbReference type="InterPro" id="IPR022754">
    <property type="entry name" value="DNA_pol_III_gamma-3"/>
</dbReference>
<evidence type="ECO:0000256" key="1">
    <source>
        <dbReference type="ARBA" id="ARBA00006360"/>
    </source>
</evidence>
<evidence type="ECO:0000256" key="6">
    <source>
        <dbReference type="ARBA" id="ARBA00022723"/>
    </source>
</evidence>
<keyword evidence="14" id="KW-1185">Reference proteome</keyword>
<comment type="similarity">
    <text evidence="1">Belongs to the DnaX/STICHEL family.</text>
</comment>
<dbReference type="InterPro" id="IPR050238">
    <property type="entry name" value="DNA_Rep/Repair_Clamp_Loader"/>
</dbReference>
<keyword evidence="6" id="KW-0479">Metal-binding</keyword>
<gene>
    <name evidence="13" type="primary">dnaX</name>
    <name evidence="13" type="ORF">Back11_45020</name>
</gene>
<dbReference type="EMBL" id="AP019308">
    <property type="protein sequence ID" value="BBH23157.1"/>
    <property type="molecule type" value="Genomic_DNA"/>
</dbReference>
<dbReference type="NCBIfam" id="TIGR02397">
    <property type="entry name" value="dnaX_nterm"/>
    <property type="match status" value="1"/>
</dbReference>
<protein>
    <recommendedName>
        <fullName evidence="2">DNA-directed DNA polymerase</fullName>
        <ecNumber evidence="2">2.7.7.7</ecNumber>
    </recommendedName>
</protein>
<evidence type="ECO:0000256" key="3">
    <source>
        <dbReference type="ARBA" id="ARBA00022679"/>
    </source>
</evidence>
<feature type="region of interest" description="Disordered" evidence="12">
    <location>
        <begin position="427"/>
        <end position="463"/>
    </location>
</feature>
<dbReference type="GO" id="GO:0005524">
    <property type="term" value="F:ATP binding"/>
    <property type="evidence" value="ECO:0007669"/>
    <property type="project" value="UniProtKB-KW"/>
</dbReference>
<dbReference type="Pfam" id="PF13177">
    <property type="entry name" value="DNA_pol3_delta2"/>
    <property type="match status" value="1"/>
</dbReference>
<sequence>MSDEPKGTVLVSHIALYRAWRPQTFQDMVGQQHIVQTLQNAIREQRVSHAYLFNGPRGTGKTTAAKILAKAINCERGPAIEPCNECQACRGITAGTIMDVVEIDAASNRGIDEIRDIRDKVRYAPSEVRNKVYIIDEVHMLTTEAFNALLKTLEEPPGHVIFILATTEPHKLPATIISRCQRFDFRQVSLTEQTERLRKICTEEGIEAQDDALAYIARLSDGGMRDAISLLEQVSAYSGERITLNEAIEVTGGLAAEQFEELAEAVRERDTGAILPLVEGLMQAGKSADKCLENLVYYFRDLLVLKLAPQSRASTERIVDHEKYRSIAEAFSSERLFRMIDILNQYQLEIRHVSLPQTILEIALMKICSLPEDGIHSTAELATAAQPQNFTEEASSSKASSGDLQRMQQRIDSLEKKIEQLMRNGLRAEGDAGSSAADTTSGSKGGGRAAGFGSGGGTRASNSGVVRSTVKLDPFLAARESPATGQIRMKWADILQRVKSHNISTHAWFVNGDLVAAADNTILVAFKNAIHRETTEKPVNREVIEAVLQEVFARPVHIATVMLKEWQTAAEAGPPPAAELLTLTPDGQGGPPPQPEWVEEAVKLFGEDLVIVEDN</sequence>
<keyword evidence="7" id="KW-0547">Nucleotide-binding</keyword>
<dbReference type="AlphaFoldDB" id="A0A3G9IW72"/>
<dbReference type="FunFam" id="1.10.8.60:FF:000013">
    <property type="entry name" value="DNA polymerase III subunit gamma/tau"/>
    <property type="match status" value="1"/>
</dbReference>